<evidence type="ECO:0000256" key="2">
    <source>
        <dbReference type="PIRSR" id="PIRSR607724-2"/>
    </source>
</evidence>
<reference evidence="5 6" key="1">
    <citation type="submission" date="2019-03" db="EMBL/GenBank/DDBJ databases">
        <authorList>
            <person name="Gaulin E."/>
            <person name="Dumas B."/>
        </authorList>
    </citation>
    <scope>NUCLEOTIDE SEQUENCE [LARGE SCALE GENOMIC DNA]</scope>
    <source>
        <strain evidence="5">CBS 568.67</strain>
    </source>
</reference>
<evidence type="ECO:0000313" key="5">
    <source>
        <dbReference type="EMBL" id="VFT95369.1"/>
    </source>
</evidence>
<evidence type="ECO:0000256" key="1">
    <source>
        <dbReference type="PIRSR" id="PIRSR607724-1"/>
    </source>
</evidence>
<dbReference type="GO" id="GO:0004649">
    <property type="term" value="F:poly(ADP-ribose) glycohydrolase activity"/>
    <property type="evidence" value="ECO:0007669"/>
    <property type="project" value="InterPro"/>
</dbReference>
<feature type="binding site" evidence="2">
    <location>
        <position position="243"/>
    </location>
    <ligand>
        <name>substrate</name>
    </ligand>
</feature>
<dbReference type="InterPro" id="IPR046372">
    <property type="entry name" value="PARG_cat_C"/>
</dbReference>
<dbReference type="GO" id="GO:0006282">
    <property type="term" value="P:regulation of DNA repair"/>
    <property type="evidence" value="ECO:0007669"/>
    <property type="project" value="InterPro"/>
</dbReference>
<keyword evidence="6" id="KW-1185">Reference proteome</keyword>
<feature type="binding site" evidence="2">
    <location>
        <position position="284"/>
    </location>
    <ligand>
        <name>substrate</name>
    </ligand>
</feature>
<dbReference type="GO" id="GO:0009225">
    <property type="term" value="P:nucleotide-sugar metabolic process"/>
    <property type="evidence" value="ECO:0007669"/>
    <property type="project" value="TreeGrafter"/>
</dbReference>
<feature type="domain" description="PARG catalytic Macro" evidence="3">
    <location>
        <begin position="222"/>
        <end position="387"/>
    </location>
</feature>
<dbReference type="EMBL" id="VJMH01006401">
    <property type="protein sequence ID" value="KAF0689941.1"/>
    <property type="molecule type" value="Genomic_DNA"/>
</dbReference>
<dbReference type="EMBL" id="CAADRA010006422">
    <property type="protein sequence ID" value="VFT95369.1"/>
    <property type="molecule type" value="Genomic_DNA"/>
</dbReference>
<evidence type="ECO:0000259" key="3">
    <source>
        <dbReference type="Pfam" id="PF05028"/>
    </source>
</evidence>
<evidence type="ECO:0000313" key="6">
    <source>
        <dbReference type="Proteomes" id="UP000332933"/>
    </source>
</evidence>
<dbReference type="GO" id="GO:1990966">
    <property type="term" value="P:ATP generation from poly-ADP-D-ribose"/>
    <property type="evidence" value="ECO:0007669"/>
    <property type="project" value="TreeGrafter"/>
</dbReference>
<dbReference type="OrthoDB" id="1937899at2759"/>
<gene>
    <name evidence="5" type="primary">Aste57867_18634</name>
    <name evidence="4" type="ORF">As57867_018572</name>
    <name evidence="5" type="ORF">ASTE57867_18634</name>
</gene>
<dbReference type="GO" id="GO:0005975">
    <property type="term" value="P:carbohydrate metabolic process"/>
    <property type="evidence" value="ECO:0007669"/>
    <property type="project" value="InterPro"/>
</dbReference>
<name>A0A485LB01_9STRA</name>
<dbReference type="InterPro" id="IPR007724">
    <property type="entry name" value="Poly_GlycHdrlase"/>
</dbReference>
<feature type="active site" evidence="1">
    <location>
        <position position="226"/>
    </location>
</feature>
<feature type="active site" evidence="1">
    <location>
        <position position="245"/>
    </location>
</feature>
<dbReference type="PANTHER" id="PTHR12837">
    <property type="entry name" value="POLY ADP-RIBOSE GLYCOHYDROLASE"/>
    <property type="match status" value="1"/>
</dbReference>
<protein>
    <submittedName>
        <fullName evidence="5">Aste57867_18634 protein</fullName>
    </submittedName>
</protein>
<feature type="binding site" evidence="2">
    <location>
        <position position="229"/>
    </location>
    <ligand>
        <name>substrate</name>
    </ligand>
</feature>
<proteinExistence type="predicted"/>
<dbReference type="AlphaFoldDB" id="A0A485LB01"/>
<dbReference type="GO" id="GO:0005634">
    <property type="term" value="C:nucleus"/>
    <property type="evidence" value="ECO:0007669"/>
    <property type="project" value="TreeGrafter"/>
</dbReference>
<accession>A0A485LB01</accession>
<dbReference type="Pfam" id="PF05028">
    <property type="entry name" value="PARG_cat_C"/>
    <property type="match status" value="1"/>
</dbReference>
<organism evidence="5 6">
    <name type="scientific">Aphanomyces stellatus</name>
    <dbReference type="NCBI Taxonomy" id="120398"/>
    <lineage>
        <taxon>Eukaryota</taxon>
        <taxon>Sar</taxon>
        <taxon>Stramenopiles</taxon>
        <taxon>Oomycota</taxon>
        <taxon>Saprolegniomycetes</taxon>
        <taxon>Saprolegniales</taxon>
        <taxon>Verrucalvaceae</taxon>
        <taxon>Aphanomyces</taxon>
    </lineage>
</organism>
<reference evidence="4" key="2">
    <citation type="submission" date="2019-06" db="EMBL/GenBank/DDBJ databases">
        <title>Genomics analysis of Aphanomyces spp. identifies a new class of oomycete effector associated with host adaptation.</title>
        <authorList>
            <person name="Gaulin E."/>
        </authorList>
    </citation>
    <scope>NUCLEOTIDE SEQUENCE</scope>
    <source>
        <strain evidence="4">CBS 578.67</strain>
    </source>
</reference>
<dbReference type="PANTHER" id="PTHR12837:SF0">
    <property type="entry name" value="POLY(ADP-RIBOSE) GLYCOHYDROLASE"/>
    <property type="match status" value="1"/>
</dbReference>
<feature type="active site" evidence="1">
    <location>
        <position position="244"/>
    </location>
</feature>
<evidence type="ECO:0000313" key="4">
    <source>
        <dbReference type="EMBL" id="KAF0689941.1"/>
    </source>
</evidence>
<dbReference type="GO" id="GO:0005737">
    <property type="term" value="C:cytoplasm"/>
    <property type="evidence" value="ECO:0007669"/>
    <property type="project" value="TreeGrafter"/>
</dbReference>
<dbReference type="Proteomes" id="UP000332933">
    <property type="component" value="Unassembled WGS sequence"/>
</dbReference>
<sequence length="441" mass="48759">MTSPSAMHCRPLAYDRSHTLPPITTFDELVGFLDPRSPLPSRQQGGRPPFPALGLAIAAYERHFEVHFYTALLPRILHWASHPPTTYSTVTGLHFDAAPTRSSCGRYDRTTCRVDSHVARYVLANMLLLNTPTSAAGAGTLDLARLLQSQTQSRDGNVGVARVLCLLAYFHRHVMHPDDDVPPRVIVLERREWCVDVPLDAMVGPLVPLRPMLSSMESSPAHHFVDFANRDLHIHSIIPSATQEEVLFSCAPEAFLAIGLCPRLADNQVVVLHNMERVCDYEGYLDSFAFAKLLPAPRIMTILAIDAVTSHHFSLPSVERDVRKAMLAFLDDGICYQDQQQIRDGVVTGHWGCGVFGGNKTHKLLQQWVAASLANVPWVDYSVFQDAPLLATWSTLILSIEAQGWSVADVVQKILVAYAAEPRGSFEAFVAQVVAASQRRA</sequence>